<sequence length="375" mass="42371">MLRGQLLILFLTAVLKFHLTQSMRFEAKLLEDTRSVVLLSRPFGFAPSGNAVLHLLNDTIESRSDSQAMLIKMAIAMVPSRVTRELENGVMSLSEQPCDILNDHRVQVILSWPLDPSQRLQDGSIYRVWDAPERGVEEYSVFFLNCALQVKVSINLQIILTNLVDGQIDHLAAGDAILPSLSWLFFILYLFATLAWYILVVRRRNAEKMQIIVAALFGLKTLSLLTQALRYDQIRITGLSDTFDAVHITLQVLRGIMVFGVTILVAIGWLSLQPHLPTLEKIIISVLIPVQLIAYSVKTIIDGESSFDRGFMTWRIILHGLDLICFCAILLPVHQYLNRRPPIGNIDIEHNEECIVIGSSLFWIPRMVCKVINNT</sequence>
<keyword evidence="1" id="KW-0812">Transmembrane</keyword>
<name>A0AAE0BB17_9CHLO</name>
<evidence type="ECO:0008006" key="5">
    <source>
        <dbReference type="Google" id="ProtNLM"/>
    </source>
</evidence>
<accession>A0AAE0BB17</accession>
<dbReference type="GO" id="GO:0005794">
    <property type="term" value="C:Golgi apparatus"/>
    <property type="evidence" value="ECO:0007669"/>
    <property type="project" value="TreeGrafter"/>
</dbReference>
<evidence type="ECO:0000256" key="1">
    <source>
        <dbReference type="SAM" id="Phobius"/>
    </source>
</evidence>
<keyword evidence="1" id="KW-0472">Membrane</keyword>
<dbReference type="PANTHER" id="PTHR21229">
    <property type="entry name" value="LUNG SEVEN TRANSMEMBRANE RECEPTOR"/>
    <property type="match status" value="1"/>
</dbReference>
<feature type="signal peptide" evidence="2">
    <location>
        <begin position="1"/>
        <end position="22"/>
    </location>
</feature>
<feature type="transmembrane region" description="Helical" evidence="1">
    <location>
        <begin position="181"/>
        <end position="199"/>
    </location>
</feature>
<feature type="transmembrane region" description="Helical" evidence="1">
    <location>
        <begin position="282"/>
        <end position="301"/>
    </location>
</feature>
<dbReference type="PANTHER" id="PTHR21229:SF2">
    <property type="entry name" value="RE59932P"/>
    <property type="match status" value="1"/>
</dbReference>
<comment type="caution">
    <text evidence="3">The sequence shown here is derived from an EMBL/GenBank/DDBJ whole genome shotgun (WGS) entry which is preliminary data.</text>
</comment>
<keyword evidence="1" id="KW-1133">Transmembrane helix</keyword>
<feature type="transmembrane region" description="Helical" evidence="1">
    <location>
        <begin position="313"/>
        <end position="333"/>
    </location>
</feature>
<protein>
    <recommendedName>
        <fullName evidence="5">Intimal thickness related receptor IRP domain-containing protein</fullName>
    </recommendedName>
</protein>
<proteinExistence type="predicted"/>
<evidence type="ECO:0000313" key="3">
    <source>
        <dbReference type="EMBL" id="KAK3233116.1"/>
    </source>
</evidence>
<keyword evidence="2" id="KW-0732">Signal</keyword>
<dbReference type="AlphaFoldDB" id="A0AAE0BB17"/>
<reference evidence="3 4" key="1">
    <citation type="journal article" date="2015" name="Genome Biol. Evol.">
        <title>Comparative Genomics of a Bacterivorous Green Alga Reveals Evolutionary Causalities and Consequences of Phago-Mixotrophic Mode of Nutrition.</title>
        <authorList>
            <person name="Burns J.A."/>
            <person name="Paasch A."/>
            <person name="Narechania A."/>
            <person name="Kim E."/>
        </authorList>
    </citation>
    <scope>NUCLEOTIDE SEQUENCE [LARGE SCALE GENOMIC DNA]</scope>
    <source>
        <strain evidence="3 4">PLY_AMNH</strain>
    </source>
</reference>
<keyword evidence="4" id="KW-1185">Reference proteome</keyword>
<gene>
    <name evidence="3" type="ORF">CYMTET_56567</name>
</gene>
<evidence type="ECO:0000313" key="4">
    <source>
        <dbReference type="Proteomes" id="UP001190700"/>
    </source>
</evidence>
<feature type="transmembrane region" description="Helical" evidence="1">
    <location>
        <begin position="211"/>
        <end position="231"/>
    </location>
</feature>
<evidence type="ECO:0000256" key="2">
    <source>
        <dbReference type="SAM" id="SignalP"/>
    </source>
</evidence>
<dbReference type="InterPro" id="IPR009637">
    <property type="entry name" value="GPR107/GPR108-like"/>
</dbReference>
<organism evidence="3 4">
    <name type="scientific">Cymbomonas tetramitiformis</name>
    <dbReference type="NCBI Taxonomy" id="36881"/>
    <lineage>
        <taxon>Eukaryota</taxon>
        <taxon>Viridiplantae</taxon>
        <taxon>Chlorophyta</taxon>
        <taxon>Pyramimonadophyceae</taxon>
        <taxon>Pyramimonadales</taxon>
        <taxon>Pyramimonadaceae</taxon>
        <taxon>Cymbomonas</taxon>
    </lineage>
</organism>
<feature type="transmembrane region" description="Helical" evidence="1">
    <location>
        <begin position="251"/>
        <end position="270"/>
    </location>
</feature>
<dbReference type="EMBL" id="LGRX02035801">
    <property type="protein sequence ID" value="KAK3233116.1"/>
    <property type="molecule type" value="Genomic_DNA"/>
</dbReference>
<dbReference type="GO" id="GO:0016020">
    <property type="term" value="C:membrane"/>
    <property type="evidence" value="ECO:0007669"/>
    <property type="project" value="InterPro"/>
</dbReference>
<feature type="chain" id="PRO_5042127877" description="Intimal thickness related receptor IRP domain-containing protein" evidence="2">
    <location>
        <begin position="23"/>
        <end position="375"/>
    </location>
</feature>
<dbReference type="Proteomes" id="UP001190700">
    <property type="component" value="Unassembled WGS sequence"/>
</dbReference>